<feature type="chain" id="PRO_5016425775" evidence="1">
    <location>
        <begin position="22"/>
        <end position="239"/>
    </location>
</feature>
<dbReference type="RefSeq" id="WP_109931151.1">
    <property type="nucleotide sequence ID" value="NZ_QGNY01000006.1"/>
</dbReference>
<dbReference type="Proteomes" id="UP000245391">
    <property type="component" value="Unassembled WGS sequence"/>
</dbReference>
<name>A0A317EUA5_9SPHI</name>
<dbReference type="OrthoDB" id="758464at2"/>
<sequence length="239" mass="27923">MVALKRLLILTLLILSFKAECKEFSSIDDYIKTFPAGKHNGLDGNWLKADREKESEIWNQANKINIKKPNGYLEYQDIYQRCGFYKWFELKTDSLGFETRWAEAAKETTSKLKKLLTSIAIASGNSNKEIEEFVVTGNGIIFDDIWKDLKALYEHQPLRGIDAEIWDGHLLLKEQNLIDPYYRKLSKTSLTKLQKSLRKETTFSKMMAGFEFEGNLLSIQDRWLYGMKMMHYQNPDINR</sequence>
<evidence type="ECO:0000313" key="3">
    <source>
        <dbReference type="Proteomes" id="UP000245391"/>
    </source>
</evidence>
<keyword evidence="3" id="KW-1185">Reference proteome</keyword>
<evidence type="ECO:0000313" key="2">
    <source>
        <dbReference type="EMBL" id="PWS30531.1"/>
    </source>
</evidence>
<reference evidence="3" key="1">
    <citation type="submission" date="2018-05" db="EMBL/GenBank/DDBJ databases">
        <title>Pedobacter paludis sp. nov., isolated from wetland soil.</title>
        <authorList>
            <person name="Zhang Y."/>
        </authorList>
    </citation>
    <scope>NUCLEOTIDE SEQUENCE [LARGE SCALE GENOMIC DNA]</scope>
    <source>
        <strain evidence="3">R-8</strain>
    </source>
</reference>
<protein>
    <submittedName>
        <fullName evidence="2">Uncharacterized protein</fullName>
    </submittedName>
</protein>
<organism evidence="2 3">
    <name type="scientific">Pedobacter paludis</name>
    <dbReference type="NCBI Taxonomy" id="2203212"/>
    <lineage>
        <taxon>Bacteria</taxon>
        <taxon>Pseudomonadati</taxon>
        <taxon>Bacteroidota</taxon>
        <taxon>Sphingobacteriia</taxon>
        <taxon>Sphingobacteriales</taxon>
        <taxon>Sphingobacteriaceae</taxon>
        <taxon>Pedobacter</taxon>
    </lineage>
</organism>
<feature type="signal peptide" evidence="1">
    <location>
        <begin position="1"/>
        <end position="21"/>
    </location>
</feature>
<gene>
    <name evidence="2" type="ORF">DF947_16460</name>
</gene>
<dbReference type="AlphaFoldDB" id="A0A317EUA5"/>
<keyword evidence="1" id="KW-0732">Signal</keyword>
<accession>A0A317EUA5</accession>
<proteinExistence type="predicted"/>
<dbReference type="EMBL" id="QGNY01000006">
    <property type="protein sequence ID" value="PWS30531.1"/>
    <property type="molecule type" value="Genomic_DNA"/>
</dbReference>
<evidence type="ECO:0000256" key="1">
    <source>
        <dbReference type="SAM" id="SignalP"/>
    </source>
</evidence>
<comment type="caution">
    <text evidence="2">The sequence shown here is derived from an EMBL/GenBank/DDBJ whole genome shotgun (WGS) entry which is preliminary data.</text>
</comment>